<feature type="transmembrane region" description="Helical" evidence="2">
    <location>
        <begin position="95"/>
        <end position="112"/>
    </location>
</feature>
<reference evidence="4 5" key="1">
    <citation type="submission" date="2017-03" db="EMBL/GenBank/DDBJ databases">
        <title>Genome sequence of Clostridium hungatei DSM 14427.</title>
        <authorList>
            <person name="Poehlein A."/>
            <person name="Daniel R."/>
        </authorList>
    </citation>
    <scope>NUCLEOTIDE SEQUENCE [LARGE SCALE GENOMIC DNA]</scope>
    <source>
        <strain evidence="4 5">DSM 14427</strain>
    </source>
</reference>
<keyword evidence="5" id="KW-1185">Reference proteome</keyword>
<dbReference type="EMBL" id="MZGX01000015">
    <property type="protein sequence ID" value="OPX43678.1"/>
    <property type="molecule type" value="Genomic_DNA"/>
</dbReference>
<evidence type="ECO:0000259" key="3">
    <source>
        <dbReference type="PROSITE" id="PS50846"/>
    </source>
</evidence>
<dbReference type="PANTHER" id="PTHR42208">
    <property type="entry name" value="HEAVY METAL TRANSPORTER-RELATED"/>
    <property type="match status" value="1"/>
</dbReference>
<dbReference type="PROSITE" id="PS50846">
    <property type="entry name" value="HMA_2"/>
    <property type="match status" value="1"/>
</dbReference>
<feature type="transmembrane region" description="Helical" evidence="2">
    <location>
        <begin position="208"/>
        <end position="231"/>
    </location>
</feature>
<evidence type="ECO:0000256" key="1">
    <source>
        <dbReference type="ARBA" id="ARBA00022723"/>
    </source>
</evidence>
<dbReference type="Proteomes" id="UP000191554">
    <property type="component" value="Unassembled WGS sequence"/>
</dbReference>
<dbReference type="InterPro" id="IPR008972">
    <property type="entry name" value="Cupredoxin"/>
</dbReference>
<sequence length="633" mass="67159">MEKNIIKRVLHIDGMTCTGCENKIEFTLKKLDGIEEVKAMFTSANVYITYDSNTVRLEQIIDAIEKLDYGVLNNPLDNTPASRNQNDKKSGNNNMGQLLGAGIIIFALYTLIKNTVGFNFIPQVDQTMGFGVLFIVGLLTSLHCIAMCGGINLSVSVRYNAGNTGSKASRLKPGILYNLGRLAAYTLVGGAAGALGSVVSFSGTAKGIVAVISGIFMIIMGLNMLDIFPWLRKLNPRLPKALGAKVYSSSGGKGPLFVGLLNGLMPCGPLQAMQLYALGTGSFAAGALSMFLFSLGTMPLMFGFGAISSFLSGKFTHRMLKVSAALVIVLGVIMMNRGMSLSGFNLMSPVAGATGSYSGAAGTATVENGVQVVSTKLEAGRYQPITVQKGIPVRWNIIVEAGELNGCNNPVNIPEYNIQKKLSVGDNIIEFTPEKAGNFIYTCWMGMIRSNIRVVEDTDNLAEQALTFNDSGTESGGEVQGPSGIPGGCCAAGSKATEFYNGNIPTEDVAVAKLENGVQSVTINVNDYGFSPAVAVVQRGVNTVVNFNGEKLNSCNDRIVISNYGAGIDLVQGENKIEFTAEEDFNFSCWMGMLNGYIKVVDDINNFSMEDVRKEVDNFVPASGEGGGGCCGG</sequence>
<dbReference type="Gene3D" id="3.30.70.100">
    <property type="match status" value="1"/>
</dbReference>
<evidence type="ECO:0000256" key="2">
    <source>
        <dbReference type="SAM" id="Phobius"/>
    </source>
</evidence>
<dbReference type="STRING" id="48256.CLHUN_23980"/>
<feature type="transmembrane region" description="Helical" evidence="2">
    <location>
        <begin position="182"/>
        <end position="202"/>
    </location>
</feature>
<keyword evidence="1" id="KW-0479">Metal-binding</keyword>
<dbReference type="SUPFAM" id="SSF55008">
    <property type="entry name" value="HMA, heavy metal-associated domain"/>
    <property type="match status" value="1"/>
</dbReference>
<protein>
    <submittedName>
        <fullName evidence="4">Copper chaperone CopZ</fullName>
    </submittedName>
</protein>
<feature type="transmembrane region" description="Helical" evidence="2">
    <location>
        <begin position="132"/>
        <end position="161"/>
    </location>
</feature>
<dbReference type="InterPro" id="IPR039447">
    <property type="entry name" value="UreH-like_TM_dom"/>
</dbReference>
<accession>A0A1V4SIH2</accession>
<keyword evidence="2" id="KW-0812">Transmembrane</keyword>
<evidence type="ECO:0000313" key="4">
    <source>
        <dbReference type="EMBL" id="OPX43678.1"/>
    </source>
</evidence>
<dbReference type="Gene3D" id="2.60.40.420">
    <property type="entry name" value="Cupredoxins - blue copper proteins"/>
    <property type="match status" value="2"/>
</dbReference>
<evidence type="ECO:0000313" key="5">
    <source>
        <dbReference type="Proteomes" id="UP000191554"/>
    </source>
</evidence>
<feature type="transmembrane region" description="Helical" evidence="2">
    <location>
        <begin position="319"/>
        <end position="339"/>
    </location>
</feature>
<dbReference type="Pfam" id="PF00403">
    <property type="entry name" value="HMA"/>
    <property type="match status" value="1"/>
</dbReference>
<name>A0A1V4SIH2_RUMHU</name>
<dbReference type="GO" id="GO:0046872">
    <property type="term" value="F:metal ion binding"/>
    <property type="evidence" value="ECO:0007669"/>
    <property type="project" value="UniProtKB-KW"/>
</dbReference>
<dbReference type="InterPro" id="IPR006121">
    <property type="entry name" value="HMA_dom"/>
</dbReference>
<dbReference type="Pfam" id="PF13386">
    <property type="entry name" value="DsbD_2"/>
    <property type="match status" value="1"/>
</dbReference>
<dbReference type="InterPro" id="IPR017969">
    <property type="entry name" value="Heavy-metal-associated_CS"/>
</dbReference>
<feature type="transmembrane region" description="Helical" evidence="2">
    <location>
        <begin position="256"/>
        <end position="277"/>
    </location>
</feature>
<proteinExistence type="predicted"/>
<dbReference type="RefSeq" id="WP_080064828.1">
    <property type="nucleotide sequence ID" value="NZ_MZGX01000015.1"/>
</dbReference>
<keyword evidence="2" id="KW-0472">Membrane</keyword>
<dbReference type="InterPro" id="IPR036163">
    <property type="entry name" value="HMA_dom_sf"/>
</dbReference>
<dbReference type="AlphaFoldDB" id="A0A1V4SIH2"/>
<feature type="domain" description="HMA" evidence="3">
    <location>
        <begin position="6"/>
        <end position="72"/>
    </location>
</feature>
<dbReference type="PROSITE" id="PS01047">
    <property type="entry name" value="HMA_1"/>
    <property type="match status" value="1"/>
</dbReference>
<keyword evidence="2" id="KW-1133">Transmembrane helix</keyword>
<comment type="caution">
    <text evidence="4">The sequence shown here is derived from an EMBL/GenBank/DDBJ whole genome shotgun (WGS) entry which is preliminary data.</text>
</comment>
<feature type="transmembrane region" description="Helical" evidence="2">
    <location>
        <begin position="283"/>
        <end position="307"/>
    </location>
</feature>
<gene>
    <name evidence="4" type="primary">copZ_1</name>
    <name evidence="4" type="ORF">CLHUN_23980</name>
</gene>
<dbReference type="CDD" id="cd00371">
    <property type="entry name" value="HMA"/>
    <property type="match status" value="1"/>
</dbReference>
<organism evidence="4 5">
    <name type="scientific">Ruminiclostridium hungatei</name>
    <name type="common">Clostridium hungatei</name>
    <dbReference type="NCBI Taxonomy" id="48256"/>
    <lineage>
        <taxon>Bacteria</taxon>
        <taxon>Bacillati</taxon>
        <taxon>Bacillota</taxon>
        <taxon>Clostridia</taxon>
        <taxon>Eubacteriales</taxon>
        <taxon>Oscillospiraceae</taxon>
        <taxon>Ruminiclostridium</taxon>
    </lineage>
</organism>
<dbReference type="PANTHER" id="PTHR42208:SF1">
    <property type="entry name" value="HEAVY METAL TRANSPORTER"/>
    <property type="match status" value="1"/>
</dbReference>